<evidence type="ECO:0000256" key="1">
    <source>
        <dbReference type="ARBA" id="ARBA00004232"/>
    </source>
</evidence>
<keyword evidence="9" id="KW-0811">Translocation</keyword>
<protein>
    <submittedName>
        <fullName evidence="14">Uncharacterized protein</fullName>
    </submittedName>
</protein>
<reference evidence="14" key="1">
    <citation type="journal article" date="2023" name="Mol. Ecol. Resour.">
        <title>Chromosome-level genome assembly of a triploid poplar Populus alba 'Berolinensis'.</title>
        <authorList>
            <person name="Chen S."/>
            <person name="Yu Y."/>
            <person name="Wang X."/>
            <person name="Wang S."/>
            <person name="Zhang T."/>
            <person name="Zhou Y."/>
            <person name="He R."/>
            <person name="Meng N."/>
            <person name="Wang Y."/>
            <person name="Liu W."/>
            <person name="Liu Z."/>
            <person name="Liu J."/>
            <person name="Guo Q."/>
            <person name="Huang H."/>
            <person name="Sederoff R.R."/>
            <person name="Wang G."/>
            <person name="Qu G."/>
            <person name="Chen S."/>
        </authorList>
    </citation>
    <scope>NUCLEOTIDE SEQUENCE</scope>
    <source>
        <strain evidence="14">SC-2020</strain>
    </source>
</reference>
<evidence type="ECO:0000256" key="9">
    <source>
        <dbReference type="ARBA" id="ARBA00023010"/>
    </source>
</evidence>
<keyword evidence="6" id="KW-0509">mRNA transport</keyword>
<evidence type="ECO:0000256" key="3">
    <source>
        <dbReference type="ARBA" id="ARBA00005760"/>
    </source>
</evidence>
<comment type="similarity">
    <text evidence="3">Belongs to the NDC1 family.</text>
</comment>
<evidence type="ECO:0000256" key="6">
    <source>
        <dbReference type="ARBA" id="ARBA00022816"/>
    </source>
</evidence>
<dbReference type="InterPro" id="IPR019049">
    <property type="entry name" value="Nucleoporin_prot_Ndc1/Nup"/>
</dbReference>
<dbReference type="GO" id="GO:0070762">
    <property type="term" value="C:nuclear pore transmembrane ring"/>
    <property type="evidence" value="ECO:0007669"/>
    <property type="project" value="TreeGrafter"/>
</dbReference>
<feature type="transmembrane region" description="Helical" evidence="13">
    <location>
        <begin position="14"/>
        <end position="42"/>
    </location>
</feature>
<sequence>MSPPPPELVANNRFAWFLIWKTSTSSTIYFFTKLFLLSLCVTPKFSPSQLIFSLLKFLTFAFSNLLFSSSLSFLSFPKPLPSASPLQLAAGLVRFAFVSSPVDPEFRRVCSVCGGCWGIWGFVSEGILGRLRVGRLLGLEQQVSPPVSGKRRGRLDCCDLDVEIALLLKMKNGFLRPLFYSFKMGLPLAIKRALKLSNVAYLCSAALLVFLPDQFKSGGTMGQFITEQIILYIGSFSVFLCWELSHHLHQVLHTKRYLFAPPKGSAAAETNPTEPLLAALEESIPDSLPQYLAYLDLCMVCENNVDAWRRAAFFEETGETYKKVVAACLRPLEQLTSNLREVLEGCYVGKAHQLSNQLQSPTDSQLDSKHYESLNNFQKYAWSAKAVAFLTERSHEEDRFGVAQLTGSNAAVLSTLISSLLAIEVFMGKKTSLQPQHLMGPVTIKWNTPSTGRRDVATANKRGGPLDAKTCAMADVLSNSIYSIVSAFHDEMLTSTKAGLLEKDWVTKTKPFFGTYELLVQKLRHFLDFRAS</sequence>
<dbReference type="EMBL" id="JAQIZT010000003">
    <property type="protein sequence ID" value="KAJ7005232.1"/>
    <property type="molecule type" value="Genomic_DNA"/>
</dbReference>
<keyword evidence="11 13" id="KW-0472">Membrane</keyword>
<comment type="caution">
    <text evidence="14">The sequence shown here is derived from an EMBL/GenBank/DDBJ whole genome shotgun (WGS) entry which is preliminary data.</text>
</comment>
<dbReference type="GO" id="GO:0030674">
    <property type="term" value="F:protein-macromolecule adaptor activity"/>
    <property type="evidence" value="ECO:0007669"/>
    <property type="project" value="TreeGrafter"/>
</dbReference>
<evidence type="ECO:0000313" key="14">
    <source>
        <dbReference type="EMBL" id="KAJ7005232.1"/>
    </source>
</evidence>
<proteinExistence type="inferred from homology"/>
<evidence type="ECO:0000256" key="5">
    <source>
        <dbReference type="ARBA" id="ARBA00022692"/>
    </source>
</evidence>
<comment type="subcellular location">
    <subcellularLocation>
        <location evidence="1">Nucleus membrane</location>
        <topology evidence="1">Multi-pass membrane protein</topology>
    </subcellularLocation>
    <subcellularLocation>
        <location evidence="2">Nucleus</location>
        <location evidence="2">Nuclear pore complex</location>
    </subcellularLocation>
</comment>
<keyword evidence="8 13" id="KW-1133">Transmembrane helix</keyword>
<evidence type="ECO:0000256" key="8">
    <source>
        <dbReference type="ARBA" id="ARBA00022989"/>
    </source>
</evidence>
<keyword evidence="4" id="KW-0813">Transport</keyword>
<name>A0AAD6RBH5_9ROSI</name>
<dbReference type="Pfam" id="PF09531">
    <property type="entry name" value="Ndc1_Nup"/>
    <property type="match status" value="1"/>
</dbReference>
<dbReference type="GO" id="GO:0031965">
    <property type="term" value="C:nuclear membrane"/>
    <property type="evidence" value="ECO:0007669"/>
    <property type="project" value="UniProtKB-SubCell"/>
</dbReference>
<evidence type="ECO:0000313" key="15">
    <source>
        <dbReference type="Proteomes" id="UP001164929"/>
    </source>
</evidence>
<dbReference type="AlphaFoldDB" id="A0AAD6RBH5"/>
<keyword evidence="7" id="KW-0653">Protein transport</keyword>
<gene>
    <name evidence="14" type="ORF">NC653_009895</name>
</gene>
<evidence type="ECO:0000256" key="12">
    <source>
        <dbReference type="ARBA" id="ARBA00023242"/>
    </source>
</evidence>
<evidence type="ECO:0000256" key="2">
    <source>
        <dbReference type="ARBA" id="ARBA00004567"/>
    </source>
</evidence>
<feature type="transmembrane region" description="Helical" evidence="13">
    <location>
        <begin position="54"/>
        <end position="74"/>
    </location>
</feature>
<dbReference type="Proteomes" id="UP001164929">
    <property type="component" value="Chromosome 3"/>
</dbReference>
<evidence type="ECO:0000256" key="11">
    <source>
        <dbReference type="ARBA" id="ARBA00023136"/>
    </source>
</evidence>
<dbReference type="GO" id="GO:0051028">
    <property type="term" value="P:mRNA transport"/>
    <property type="evidence" value="ECO:0007669"/>
    <property type="project" value="UniProtKB-KW"/>
</dbReference>
<keyword evidence="10" id="KW-0906">Nuclear pore complex</keyword>
<evidence type="ECO:0000256" key="7">
    <source>
        <dbReference type="ARBA" id="ARBA00022927"/>
    </source>
</evidence>
<accession>A0AAD6RBH5</accession>
<keyword evidence="15" id="KW-1185">Reference proteome</keyword>
<organism evidence="14 15">
    <name type="scientific">Populus alba x Populus x berolinensis</name>
    <dbReference type="NCBI Taxonomy" id="444605"/>
    <lineage>
        <taxon>Eukaryota</taxon>
        <taxon>Viridiplantae</taxon>
        <taxon>Streptophyta</taxon>
        <taxon>Embryophyta</taxon>
        <taxon>Tracheophyta</taxon>
        <taxon>Spermatophyta</taxon>
        <taxon>Magnoliopsida</taxon>
        <taxon>eudicotyledons</taxon>
        <taxon>Gunneridae</taxon>
        <taxon>Pentapetalae</taxon>
        <taxon>rosids</taxon>
        <taxon>fabids</taxon>
        <taxon>Malpighiales</taxon>
        <taxon>Salicaceae</taxon>
        <taxon>Saliceae</taxon>
        <taxon>Populus</taxon>
    </lineage>
</organism>
<evidence type="ECO:0000256" key="10">
    <source>
        <dbReference type="ARBA" id="ARBA00023132"/>
    </source>
</evidence>
<keyword evidence="5 13" id="KW-0812">Transmembrane</keyword>
<dbReference type="GO" id="GO:0015031">
    <property type="term" value="P:protein transport"/>
    <property type="evidence" value="ECO:0007669"/>
    <property type="project" value="UniProtKB-KW"/>
</dbReference>
<dbReference type="PANTHER" id="PTHR13269">
    <property type="entry name" value="NUCLEOPORIN NDC1"/>
    <property type="match status" value="1"/>
</dbReference>
<evidence type="ECO:0000256" key="4">
    <source>
        <dbReference type="ARBA" id="ARBA00022448"/>
    </source>
</evidence>
<dbReference type="GO" id="GO:0006999">
    <property type="term" value="P:nuclear pore organization"/>
    <property type="evidence" value="ECO:0007669"/>
    <property type="project" value="TreeGrafter"/>
</dbReference>
<evidence type="ECO:0000256" key="13">
    <source>
        <dbReference type="SAM" id="Phobius"/>
    </source>
</evidence>
<keyword evidence="12" id="KW-0539">Nucleus</keyword>
<dbReference type="PANTHER" id="PTHR13269:SF6">
    <property type="entry name" value="NUCLEOPORIN NDC1"/>
    <property type="match status" value="1"/>
</dbReference>